<gene>
    <name evidence="2" type="ORF">LUCI_4919</name>
</gene>
<dbReference type="InterPro" id="IPR052926">
    <property type="entry name" value="Metallo-beta-lactamase_dom"/>
</dbReference>
<dbReference type="EMBL" id="UPPP01000127">
    <property type="protein sequence ID" value="VBB09624.1"/>
    <property type="molecule type" value="Genomic_DNA"/>
</dbReference>
<evidence type="ECO:0000259" key="1">
    <source>
        <dbReference type="SMART" id="SM00849"/>
    </source>
</evidence>
<accession>A0A498RDP5</accession>
<name>A0A498RDP5_9FIRM</name>
<evidence type="ECO:0000313" key="2">
    <source>
        <dbReference type="EMBL" id="VBB09624.1"/>
    </source>
</evidence>
<feature type="domain" description="Metallo-beta-lactamase" evidence="1">
    <location>
        <begin position="23"/>
        <end position="194"/>
    </location>
</feature>
<organism evidence="2 3">
    <name type="scientific">Lucifera butyrica</name>
    <dbReference type="NCBI Taxonomy" id="1351585"/>
    <lineage>
        <taxon>Bacteria</taxon>
        <taxon>Bacillati</taxon>
        <taxon>Bacillota</taxon>
        <taxon>Negativicutes</taxon>
        <taxon>Veillonellales</taxon>
        <taxon>Veillonellaceae</taxon>
        <taxon>Lucifera</taxon>
    </lineage>
</organism>
<dbReference type="Pfam" id="PF00753">
    <property type="entry name" value="Lactamase_B"/>
    <property type="match status" value="1"/>
</dbReference>
<keyword evidence="3" id="KW-1185">Reference proteome</keyword>
<dbReference type="GO" id="GO:0016740">
    <property type="term" value="F:transferase activity"/>
    <property type="evidence" value="ECO:0007669"/>
    <property type="project" value="TreeGrafter"/>
</dbReference>
<dbReference type="PANTHER" id="PTHR13754">
    <property type="entry name" value="METALLO-BETA-LACTAMASE SUPERFAMILY PROTEIN"/>
    <property type="match status" value="1"/>
</dbReference>
<protein>
    <submittedName>
        <fullName evidence="2">Metallo-beta-lactamase</fullName>
    </submittedName>
</protein>
<reference evidence="2 3" key="1">
    <citation type="submission" date="2018-06" db="EMBL/GenBank/DDBJ databases">
        <authorList>
            <person name="Strepis N."/>
        </authorList>
    </citation>
    <scope>NUCLEOTIDE SEQUENCE [LARGE SCALE GENOMIC DNA]</scope>
    <source>
        <strain evidence="2">LUCI</strain>
    </source>
</reference>
<proteinExistence type="predicted"/>
<dbReference type="CDD" id="cd07713">
    <property type="entry name" value="DHPS-like_MBL-fold"/>
    <property type="match status" value="1"/>
</dbReference>
<dbReference type="Gene3D" id="3.60.15.10">
    <property type="entry name" value="Ribonuclease Z/Hydroxyacylglutathione hydrolase-like"/>
    <property type="match status" value="1"/>
</dbReference>
<dbReference type="InterPro" id="IPR036866">
    <property type="entry name" value="RibonucZ/Hydroxyglut_hydro"/>
</dbReference>
<dbReference type="Proteomes" id="UP000277811">
    <property type="component" value="Unassembled WGS sequence"/>
</dbReference>
<dbReference type="InterPro" id="IPR001279">
    <property type="entry name" value="Metallo-B-lactamas"/>
</dbReference>
<sequence length="279" mass="30400">MKCTVVVDNSVPISTRRPFRGEHGFSLLIEVASAKILLDTGQSEIVLHNLKLLGVQPNDLDAIALSHGHYDHTGGLAFLLQHRHKPIPVYAHPDIFQNHHSVNEGKRRYIGIPHTQEELSELGAQWNLTAAPREIVPGLMFSGQIPRRTDYETGDAKLVIAAEAGCDCQDPILDDAALYYSCRDGLAVIGGCAHSGLVNTVEYGLKLTANTQLAGWIGGTHLGPAPKPQQAKTLCRLAEYAPRLVAASHCTGFAMMAELQRRFGERFIPGFIGQVIQVD</sequence>
<evidence type="ECO:0000313" key="3">
    <source>
        <dbReference type="Proteomes" id="UP000277811"/>
    </source>
</evidence>
<dbReference type="RefSeq" id="WP_122630394.1">
    <property type="nucleotide sequence ID" value="NZ_UPPP01000127.1"/>
</dbReference>
<dbReference type="InterPro" id="IPR041712">
    <property type="entry name" value="DHPS-like_MBL-fold"/>
</dbReference>
<dbReference type="SMART" id="SM00849">
    <property type="entry name" value="Lactamase_B"/>
    <property type="match status" value="1"/>
</dbReference>
<dbReference type="SUPFAM" id="SSF56281">
    <property type="entry name" value="Metallo-hydrolase/oxidoreductase"/>
    <property type="match status" value="1"/>
</dbReference>
<dbReference type="PANTHER" id="PTHR13754:SF18">
    <property type="entry name" value="7,8-DIHYDROPTERIN-6-METHYL-4-(BETA-D-RIBOFURANOSYL)-AMINOBENZENE-5'-PHOSPHATE SYNTHASE"/>
    <property type="match status" value="1"/>
</dbReference>
<dbReference type="OrthoDB" id="9803916at2"/>
<dbReference type="AlphaFoldDB" id="A0A498RDP5"/>